<reference evidence="1" key="1">
    <citation type="submission" date="2021-06" db="EMBL/GenBank/DDBJ databases">
        <authorList>
            <person name="Kallberg Y."/>
            <person name="Tangrot J."/>
            <person name="Rosling A."/>
        </authorList>
    </citation>
    <scope>NUCLEOTIDE SEQUENCE</scope>
    <source>
        <strain evidence="1">CL356</strain>
    </source>
</reference>
<accession>A0ACA9M273</accession>
<proteinExistence type="predicted"/>
<organism evidence="1 2">
    <name type="scientific">Acaulospora colombiana</name>
    <dbReference type="NCBI Taxonomy" id="27376"/>
    <lineage>
        <taxon>Eukaryota</taxon>
        <taxon>Fungi</taxon>
        <taxon>Fungi incertae sedis</taxon>
        <taxon>Mucoromycota</taxon>
        <taxon>Glomeromycotina</taxon>
        <taxon>Glomeromycetes</taxon>
        <taxon>Diversisporales</taxon>
        <taxon>Acaulosporaceae</taxon>
        <taxon>Acaulospora</taxon>
    </lineage>
</organism>
<dbReference type="EMBL" id="CAJVPT010009526">
    <property type="protein sequence ID" value="CAG8562497.1"/>
    <property type="molecule type" value="Genomic_DNA"/>
</dbReference>
<evidence type="ECO:0000313" key="1">
    <source>
        <dbReference type="EMBL" id="CAG8562497.1"/>
    </source>
</evidence>
<dbReference type="Proteomes" id="UP000789525">
    <property type="component" value="Unassembled WGS sequence"/>
</dbReference>
<sequence length="418" mass="47642">MQDATTPVYDPVDANEMDNEKENFAVPQKTNFLSPKRVQHPAILLLGQMGAGKSTFGNWLLGFDDKNCNSYSSKTLTIIKSFLGDQALEHMIVAFSHCNVNQTTDDENLQRALNNDMKSFLASVNNRYIVSPNPDLFHQGEEVVCSNIEKAKLLIDSFDAAYTTEMFNRVREAREAIEREQEERLPTWVKMQMDEYEREIQKLKEEVDRVGQRVAYNEASGKCFKLDTKVILEIGKTVPISSVVVGDRVCVDASNGHLEFSEVYLIAHYDPEAETEFLKIEFTSPRTGLTDHHIMINNYFDFARNVQPYSTQLRVLIDSQMQLVRVANVTTEIHKGYIAIFTRAGTLVADNVMCSCYASVAPYQSTINAFLSPLMFSTKLKKSDYNGKEAHPYLEFLYNRYRNMNWVFEKVSGKGISQ</sequence>
<gene>
    <name evidence="1" type="ORF">ACOLOM_LOCUS5290</name>
</gene>
<comment type="caution">
    <text evidence="1">The sequence shown here is derived from an EMBL/GenBank/DDBJ whole genome shotgun (WGS) entry which is preliminary data.</text>
</comment>
<protein>
    <submittedName>
        <fullName evidence="1">10927_t:CDS:1</fullName>
    </submittedName>
</protein>
<keyword evidence="2" id="KW-1185">Reference proteome</keyword>
<evidence type="ECO:0000313" key="2">
    <source>
        <dbReference type="Proteomes" id="UP000789525"/>
    </source>
</evidence>
<name>A0ACA9M273_9GLOM</name>